<evidence type="ECO:0000256" key="5">
    <source>
        <dbReference type="ARBA" id="ARBA00022692"/>
    </source>
</evidence>
<protein>
    <submittedName>
        <fullName evidence="10">Manganese/zinc/iron transport system permease protein</fullName>
    </submittedName>
</protein>
<feature type="transmembrane region" description="Helical" evidence="9">
    <location>
        <begin position="263"/>
        <end position="283"/>
    </location>
</feature>
<dbReference type="Pfam" id="PF00950">
    <property type="entry name" value="ABC-3"/>
    <property type="match status" value="1"/>
</dbReference>
<feature type="transmembrane region" description="Helical" evidence="9">
    <location>
        <begin position="203"/>
        <end position="228"/>
    </location>
</feature>
<dbReference type="Gene3D" id="1.10.3470.10">
    <property type="entry name" value="ABC transporter involved in vitamin B12 uptake, BtuC"/>
    <property type="match status" value="1"/>
</dbReference>
<evidence type="ECO:0000256" key="1">
    <source>
        <dbReference type="ARBA" id="ARBA00004651"/>
    </source>
</evidence>
<evidence type="ECO:0000256" key="7">
    <source>
        <dbReference type="ARBA" id="ARBA00023136"/>
    </source>
</evidence>
<feature type="transmembrane region" description="Helical" evidence="9">
    <location>
        <begin position="12"/>
        <end position="32"/>
    </location>
</feature>
<dbReference type="EMBL" id="FRAL01000001">
    <property type="protein sequence ID" value="SHJ82861.1"/>
    <property type="molecule type" value="Genomic_DNA"/>
</dbReference>
<feature type="transmembrane region" description="Helical" evidence="9">
    <location>
        <begin position="235"/>
        <end position="257"/>
    </location>
</feature>
<dbReference type="Proteomes" id="UP000184248">
    <property type="component" value="Unassembled WGS sequence"/>
</dbReference>
<gene>
    <name evidence="10" type="ORF">SAMN05192556_10137</name>
</gene>
<proteinExistence type="inferred from homology"/>
<evidence type="ECO:0000256" key="9">
    <source>
        <dbReference type="SAM" id="Phobius"/>
    </source>
</evidence>
<sequence>MLASLFDNAALMIMLVGALVGIASSLVGTFLVLRGVSMLSDAIGHSIVFGIVVVWLLTHQQSGPVQIVGAALTGLLTVFLTELLVSTRRVKKDAAIGLVFPVLFSAGVLLLNLYARDVHIDTHTVLLGEIGFVWLDTLTIGDYRVPQALLWMGAMTLINGAFVTLFYKELKIATFDEALAKALGLAPGVLFYLLLLLTSGTAVAAFDAVGAVLFVAFVIVPPSAAYLLTDRLWMMFVYGALVSIASSVSGYFLAVAWNVSIGGMMAVMTGVFLLLAFLVGPRYGMVAQVLRRRGQRRVNEIRTLAVHLYNHEDGPEQWVENVTQALREHLLWDGAKANRVVERSCAAGLIERRGETLVLTAAGREMAREILEPTRNGTGSLTTTVS</sequence>
<dbReference type="SUPFAM" id="SSF81345">
    <property type="entry name" value="ABC transporter involved in vitamin B12 uptake, BtuC"/>
    <property type="match status" value="1"/>
</dbReference>
<dbReference type="PANTHER" id="PTHR30477:SF8">
    <property type="entry name" value="METAL TRANSPORT SYSTEM MEMBRANE PROTEIN CT_070-RELATED"/>
    <property type="match status" value="1"/>
</dbReference>
<reference evidence="11" key="1">
    <citation type="submission" date="2016-11" db="EMBL/GenBank/DDBJ databases">
        <authorList>
            <person name="Varghese N."/>
            <person name="Submissions S."/>
        </authorList>
    </citation>
    <scope>NUCLEOTIDE SEQUENCE [LARGE SCALE GENOMIC DNA]</scope>
    <source>
        <strain evidence="11">ALO Sharm</strain>
    </source>
</reference>
<evidence type="ECO:0000256" key="3">
    <source>
        <dbReference type="ARBA" id="ARBA00022448"/>
    </source>
</evidence>
<dbReference type="GO" id="GO:0055085">
    <property type="term" value="P:transmembrane transport"/>
    <property type="evidence" value="ECO:0007669"/>
    <property type="project" value="InterPro"/>
</dbReference>
<feature type="transmembrane region" description="Helical" evidence="9">
    <location>
        <begin position="148"/>
        <end position="167"/>
    </location>
</feature>
<feature type="transmembrane region" description="Helical" evidence="9">
    <location>
        <begin position="39"/>
        <end position="58"/>
    </location>
</feature>
<feature type="transmembrane region" description="Helical" evidence="9">
    <location>
        <begin position="179"/>
        <end position="197"/>
    </location>
</feature>
<keyword evidence="5 8" id="KW-0812">Transmembrane</keyword>
<dbReference type="GO" id="GO:0010043">
    <property type="term" value="P:response to zinc ion"/>
    <property type="evidence" value="ECO:0007669"/>
    <property type="project" value="TreeGrafter"/>
</dbReference>
<dbReference type="InterPro" id="IPR001626">
    <property type="entry name" value="ABC_TroCD"/>
</dbReference>
<dbReference type="CDD" id="cd06550">
    <property type="entry name" value="TM_ABC_iron-siderophores_like"/>
    <property type="match status" value="1"/>
</dbReference>
<dbReference type="InterPro" id="IPR037294">
    <property type="entry name" value="ABC_BtuC-like"/>
</dbReference>
<comment type="subcellular location">
    <subcellularLocation>
        <location evidence="1 8">Cell membrane</location>
        <topology evidence="1 8">Multi-pass membrane protein</topology>
    </subcellularLocation>
</comment>
<keyword evidence="7 9" id="KW-0472">Membrane</keyword>
<feature type="transmembrane region" description="Helical" evidence="9">
    <location>
        <begin position="94"/>
        <end position="115"/>
    </location>
</feature>
<organism evidence="10 11">
    <name type="scientific">Halomonas caseinilytica</name>
    <dbReference type="NCBI Taxonomy" id="438744"/>
    <lineage>
        <taxon>Bacteria</taxon>
        <taxon>Pseudomonadati</taxon>
        <taxon>Pseudomonadota</taxon>
        <taxon>Gammaproteobacteria</taxon>
        <taxon>Oceanospirillales</taxon>
        <taxon>Halomonadaceae</taxon>
        <taxon>Halomonas</taxon>
    </lineage>
</organism>
<keyword evidence="11" id="KW-1185">Reference proteome</keyword>
<evidence type="ECO:0000256" key="4">
    <source>
        <dbReference type="ARBA" id="ARBA00022475"/>
    </source>
</evidence>
<dbReference type="PANTHER" id="PTHR30477">
    <property type="entry name" value="ABC-TRANSPORTER METAL-BINDING PROTEIN"/>
    <property type="match status" value="1"/>
</dbReference>
<evidence type="ECO:0000256" key="6">
    <source>
        <dbReference type="ARBA" id="ARBA00022989"/>
    </source>
</evidence>
<accession>A0A1M6MH74</accession>
<feature type="transmembrane region" description="Helical" evidence="9">
    <location>
        <begin position="64"/>
        <end position="85"/>
    </location>
</feature>
<dbReference type="AlphaFoldDB" id="A0A1M6MH74"/>
<keyword evidence="3 8" id="KW-0813">Transport</keyword>
<dbReference type="RefSeq" id="WP_064697915.1">
    <property type="nucleotide sequence ID" value="NZ_BDEO01000001.1"/>
</dbReference>
<keyword evidence="4" id="KW-1003">Cell membrane</keyword>
<evidence type="ECO:0000256" key="2">
    <source>
        <dbReference type="ARBA" id="ARBA00008034"/>
    </source>
</evidence>
<evidence type="ECO:0000256" key="8">
    <source>
        <dbReference type="RuleBase" id="RU003943"/>
    </source>
</evidence>
<name>A0A1M6MH74_9GAMM</name>
<dbReference type="GO" id="GO:0043190">
    <property type="term" value="C:ATP-binding cassette (ABC) transporter complex"/>
    <property type="evidence" value="ECO:0007669"/>
    <property type="project" value="InterPro"/>
</dbReference>
<dbReference type="OrthoDB" id="9804300at2"/>
<evidence type="ECO:0000313" key="11">
    <source>
        <dbReference type="Proteomes" id="UP000184248"/>
    </source>
</evidence>
<evidence type="ECO:0000313" key="10">
    <source>
        <dbReference type="EMBL" id="SHJ82861.1"/>
    </source>
</evidence>
<comment type="similarity">
    <text evidence="2 8">Belongs to the ABC-3 integral membrane protein family.</text>
</comment>
<keyword evidence="6 9" id="KW-1133">Transmembrane helix</keyword>